<dbReference type="FunFam" id="3.40.50.720:FF:000084">
    <property type="entry name" value="Short-chain dehydrogenase reductase"/>
    <property type="match status" value="1"/>
</dbReference>
<dbReference type="EMBL" id="CAJPWZ010002358">
    <property type="protein sequence ID" value="CAG2236475.1"/>
    <property type="molecule type" value="Genomic_DNA"/>
</dbReference>
<sequence length="268" mass="29425">MSGLRYKEKITLVSGGSRGIGKGCVEVFVENGAHVVFCSNDEEEGKHTERDLNSRGPGESCFIYGDVTKEPDIKNIVEKTIEKYGRLDCLINNVGTRKSSPHPIDEFSAEDFRKLIDLNVVSYFLFSKYALPYLRLTEGSIINISSLVGNIGQGQAVTYCATKGAITSMTKALAIDESKYNVRVNSISPSNIWTPLFDSYLKTCPESEEVKKGFENNQLLGRFGTIQEIGQACLFLAADATFCTGIELNLSAGAELNYANKNMRPKAS</sequence>
<proteinExistence type="predicted"/>
<dbReference type="GO" id="GO:0005829">
    <property type="term" value="C:cytosol"/>
    <property type="evidence" value="ECO:0007669"/>
    <property type="project" value="TreeGrafter"/>
</dbReference>
<gene>
    <name evidence="2" type="ORF">MEDL_48998</name>
</gene>
<evidence type="ECO:0000313" key="3">
    <source>
        <dbReference type="Proteomes" id="UP000683360"/>
    </source>
</evidence>
<organism evidence="2 3">
    <name type="scientific">Mytilus edulis</name>
    <name type="common">Blue mussel</name>
    <dbReference type="NCBI Taxonomy" id="6550"/>
    <lineage>
        <taxon>Eukaryota</taxon>
        <taxon>Metazoa</taxon>
        <taxon>Spiralia</taxon>
        <taxon>Lophotrochozoa</taxon>
        <taxon>Mollusca</taxon>
        <taxon>Bivalvia</taxon>
        <taxon>Autobranchia</taxon>
        <taxon>Pteriomorphia</taxon>
        <taxon>Mytilida</taxon>
        <taxon>Mytiloidea</taxon>
        <taxon>Mytilidae</taxon>
        <taxon>Mytilinae</taxon>
        <taxon>Mytilus</taxon>
    </lineage>
</organism>
<dbReference type="PROSITE" id="PS00061">
    <property type="entry name" value="ADH_SHORT"/>
    <property type="match status" value="1"/>
</dbReference>
<dbReference type="InterPro" id="IPR036291">
    <property type="entry name" value="NAD(P)-bd_dom_sf"/>
</dbReference>
<keyword evidence="1" id="KW-0560">Oxidoreductase</keyword>
<dbReference type="PRINTS" id="PR00081">
    <property type="entry name" value="GDHRDH"/>
</dbReference>
<dbReference type="Pfam" id="PF13561">
    <property type="entry name" value="adh_short_C2"/>
    <property type="match status" value="1"/>
</dbReference>
<keyword evidence="3" id="KW-1185">Reference proteome</keyword>
<evidence type="ECO:0000313" key="2">
    <source>
        <dbReference type="EMBL" id="CAG2236475.1"/>
    </source>
</evidence>
<dbReference type="Gene3D" id="3.40.50.720">
    <property type="entry name" value="NAD(P)-binding Rossmann-like Domain"/>
    <property type="match status" value="1"/>
</dbReference>
<dbReference type="GO" id="GO:0004303">
    <property type="term" value="F:estradiol 17-beta-dehydrogenase [NAD(P)+] activity"/>
    <property type="evidence" value="ECO:0007669"/>
    <property type="project" value="TreeGrafter"/>
</dbReference>
<protein>
    <submittedName>
        <fullName evidence="2">17-beta-hydroxysteroid dehydrogenase 14</fullName>
    </submittedName>
</protein>
<dbReference type="PANTHER" id="PTHR43658">
    <property type="entry name" value="SHORT-CHAIN DEHYDROGENASE/REDUCTASE"/>
    <property type="match status" value="1"/>
</dbReference>
<reference evidence="2" key="1">
    <citation type="submission" date="2021-03" db="EMBL/GenBank/DDBJ databases">
        <authorList>
            <person name="Bekaert M."/>
        </authorList>
    </citation>
    <scope>NUCLEOTIDE SEQUENCE</scope>
</reference>
<comment type="caution">
    <text evidence="2">The sequence shown here is derived from an EMBL/GenBank/DDBJ whole genome shotgun (WGS) entry which is preliminary data.</text>
</comment>
<dbReference type="Proteomes" id="UP000683360">
    <property type="component" value="Unassembled WGS sequence"/>
</dbReference>
<evidence type="ECO:0000256" key="1">
    <source>
        <dbReference type="ARBA" id="ARBA00023002"/>
    </source>
</evidence>
<dbReference type="PRINTS" id="PR00080">
    <property type="entry name" value="SDRFAMILY"/>
</dbReference>
<dbReference type="AlphaFoldDB" id="A0A8S3U1G8"/>
<dbReference type="InterPro" id="IPR002347">
    <property type="entry name" value="SDR_fam"/>
</dbReference>
<dbReference type="PANTHER" id="PTHR43658:SF8">
    <property type="entry name" value="17-BETA-HYDROXYSTEROID DEHYDROGENASE 14-RELATED"/>
    <property type="match status" value="1"/>
</dbReference>
<dbReference type="GO" id="GO:0006706">
    <property type="term" value="P:steroid catabolic process"/>
    <property type="evidence" value="ECO:0007669"/>
    <property type="project" value="TreeGrafter"/>
</dbReference>
<name>A0A8S3U1G8_MYTED</name>
<dbReference type="OrthoDB" id="47007at2759"/>
<dbReference type="InterPro" id="IPR020904">
    <property type="entry name" value="Sc_DH/Rdtase_CS"/>
</dbReference>
<dbReference type="SUPFAM" id="SSF51735">
    <property type="entry name" value="NAD(P)-binding Rossmann-fold domains"/>
    <property type="match status" value="1"/>
</dbReference>
<accession>A0A8S3U1G8</accession>